<dbReference type="InterPro" id="IPR036291">
    <property type="entry name" value="NAD(P)-bd_dom_sf"/>
</dbReference>
<evidence type="ECO:0000313" key="5">
    <source>
        <dbReference type="Proteomes" id="UP000799750"/>
    </source>
</evidence>
<dbReference type="Gene3D" id="3.40.50.720">
    <property type="entry name" value="NAD(P)-binding Rossmann-like Domain"/>
    <property type="match status" value="1"/>
</dbReference>
<name>A0A6A6R2M7_9PEZI</name>
<dbReference type="AlphaFoldDB" id="A0A6A6R2M7"/>
<dbReference type="InterPro" id="IPR002347">
    <property type="entry name" value="SDR_fam"/>
</dbReference>
<dbReference type="Pfam" id="PF00106">
    <property type="entry name" value="adh_short"/>
    <property type="match status" value="1"/>
</dbReference>
<evidence type="ECO:0000256" key="2">
    <source>
        <dbReference type="ARBA" id="ARBA00022857"/>
    </source>
</evidence>
<dbReference type="PROSITE" id="PS00061">
    <property type="entry name" value="ADH_SHORT"/>
    <property type="match status" value="1"/>
</dbReference>
<dbReference type="SUPFAM" id="SSF51735">
    <property type="entry name" value="NAD(P)-binding Rossmann-fold domains"/>
    <property type="match status" value="1"/>
</dbReference>
<dbReference type="PANTHER" id="PTHR43669:SF15">
    <property type="entry name" value="OXIDOREDUCTASE, SHORT-CHAIN DEHYDROGENASE_REDUCTASE FAMILY (AFU_ORTHOLOGUE AFUA_1G01330)"/>
    <property type="match status" value="1"/>
</dbReference>
<feature type="non-terminal residue" evidence="4">
    <location>
        <position position="264"/>
    </location>
</feature>
<dbReference type="InterPro" id="IPR020904">
    <property type="entry name" value="Sc_DH/Rdtase_CS"/>
</dbReference>
<dbReference type="EMBL" id="MU004185">
    <property type="protein sequence ID" value="KAF2498981.1"/>
    <property type="molecule type" value="Genomic_DNA"/>
</dbReference>
<evidence type="ECO:0000256" key="1">
    <source>
        <dbReference type="ARBA" id="ARBA00006484"/>
    </source>
</evidence>
<keyword evidence="2" id="KW-0521">NADP</keyword>
<accession>A0A6A6R2M7</accession>
<comment type="similarity">
    <text evidence="1">Belongs to the short-chain dehydrogenases/reductases (SDR) family.</text>
</comment>
<proteinExistence type="inferred from homology"/>
<reference evidence="4" key="1">
    <citation type="journal article" date="2020" name="Stud. Mycol.">
        <title>101 Dothideomycetes genomes: a test case for predicting lifestyles and emergence of pathogens.</title>
        <authorList>
            <person name="Haridas S."/>
            <person name="Albert R."/>
            <person name="Binder M."/>
            <person name="Bloem J."/>
            <person name="Labutti K."/>
            <person name="Salamov A."/>
            <person name="Andreopoulos B."/>
            <person name="Baker S."/>
            <person name="Barry K."/>
            <person name="Bills G."/>
            <person name="Bluhm B."/>
            <person name="Cannon C."/>
            <person name="Castanera R."/>
            <person name="Culley D."/>
            <person name="Daum C."/>
            <person name="Ezra D."/>
            <person name="Gonzalez J."/>
            <person name="Henrissat B."/>
            <person name="Kuo A."/>
            <person name="Liang C."/>
            <person name="Lipzen A."/>
            <person name="Lutzoni F."/>
            <person name="Magnuson J."/>
            <person name="Mondo S."/>
            <person name="Nolan M."/>
            <person name="Ohm R."/>
            <person name="Pangilinan J."/>
            <person name="Park H.-J."/>
            <person name="Ramirez L."/>
            <person name="Alfaro M."/>
            <person name="Sun H."/>
            <person name="Tritt A."/>
            <person name="Yoshinaga Y."/>
            <person name="Zwiers L.-H."/>
            <person name="Turgeon B."/>
            <person name="Goodwin S."/>
            <person name="Spatafora J."/>
            <person name="Crous P."/>
            <person name="Grigoriev I."/>
        </authorList>
    </citation>
    <scope>NUCLEOTIDE SEQUENCE</scope>
    <source>
        <strain evidence="4">CBS 269.34</strain>
    </source>
</reference>
<dbReference type="PANTHER" id="PTHR43669">
    <property type="entry name" value="5-KETO-D-GLUCONATE 5-REDUCTASE"/>
    <property type="match status" value="1"/>
</dbReference>
<dbReference type="OrthoDB" id="37659at2759"/>
<protein>
    <submittedName>
        <fullName evidence="4">NAD(P)-binding protein</fullName>
    </submittedName>
</protein>
<sequence length="264" mass="28037">MPFTPTRVLLIGATAGIGAAVADHLIHAGSKVTAVGRRQDRLDAFVAKHGAEKASAVRFDIGDGAGMDGFVETITKEYPDIDCIWLNAGVQTHVDFTKPGEVDLAAFHRETAVNFTAIVDLTVKFLPFLMLKGESSLVFTGSHLSLIPAAGLPAYSASKAALGSFVLSLREQLRASKDTQGVRVVEVFPPVTQTELHDHMGPSGRSFGMPVTEFVEKAFEGLDAGSDQVVVGTIAGLPYEDFVRLAGERRAATEGLAKIMRGGK</sequence>
<dbReference type="GO" id="GO:0016491">
    <property type="term" value="F:oxidoreductase activity"/>
    <property type="evidence" value="ECO:0007669"/>
    <property type="project" value="UniProtKB-KW"/>
</dbReference>
<keyword evidence="5" id="KW-1185">Reference proteome</keyword>
<keyword evidence="3" id="KW-0560">Oxidoreductase</keyword>
<dbReference type="Proteomes" id="UP000799750">
    <property type="component" value="Unassembled WGS sequence"/>
</dbReference>
<gene>
    <name evidence="4" type="ORF">BU16DRAFT_482159</name>
</gene>
<evidence type="ECO:0000313" key="4">
    <source>
        <dbReference type="EMBL" id="KAF2498981.1"/>
    </source>
</evidence>
<organism evidence="4 5">
    <name type="scientific">Lophium mytilinum</name>
    <dbReference type="NCBI Taxonomy" id="390894"/>
    <lineage>
        <taxon>Eukaryota</taxon>
        <taxon>Fungi</taxon>
        <taxon>Dikarya</taxon>
        <taxon>Ascomycota</taxon>
        <taxon>Pezizomycotina</taxon>
        <taxon>Dothideomycetes</taxon>
        <taxon>Pleosporomycetidae</taxon>
        <taxon>Mytilinidiales</taxon>
        <taxon>Mytilinidiaceae</taxon>
        <taxon>Lophium</taxon>
    </lineage>
</organism>
<dbReference type="PRINTS" id="PR00081">
    <property type="entry name" value="GDHRDH"/>
</dbReference>
<evidence type="ECO:0000256" key="3">
    <source>
        <dbReference type="ARBA" id="ARBA00023002"/>
    </source>
</evidence>